<accession>A0AAU9W0Y6</accession>
<evidence type="ECO:0000256" key="1">
    <source>
        <dbReference type="SAM" id="Phobius"/>
    </source>
</evidence>
<sequence>LFPKQQFTSRPNVTFGQYEKTANWYANVSWDPVKDPDGVLKGYKFELDLGSDPSVLCSVLPKNQTSLSINISHYGYTYPDLINLLIQSIPSNVTVSEMERYVNDVRIATSTQTTIAKTTVKTSTASKAPTKETTKKGTNKTIQYVSIFVGLAVGILLVIVAVVVLRKFFLCRKTRDQPGDETKIISDDEGLD</sequence>
<evidence type="ECO:0000313" key="2">
    <source>
        <dbReference type="EMBL" id="CAH3039870.1"/>
    </source>
</evidence>
<organism evidence="2 3">
    <name type="scientific">Pocillopora meandrina</name>
    <dbReference type="NCBI Taxonomy" id="46732"/>
    <lineage>
        <taxon>Eukaryota</taxon>
        <taxon>Metazoa</taxon>
        <taxon>Cnidaria</taxon>
        <taxon>Anthozoa</taxon>
        <taxon>Hexacorallia</taxon>
        <taxon>Scleractinia</taxon>
        <taxon>Astrocoeniina</taxon>
        <taxon>Pocilloporidae</taxon>
        <taxon>Pocillopora</taxon>
    </lineage>
</organism>
<comment type="caution">
    <text evidence="2">The sequence shown here is derived from an EMBL/GenBank/DDBJ whole genome shotgun (WGS) entry which is preliminary data.</text>
</comment>
<dbReference type="EMBL" id="CALNXJ010000005">
    <property type="protein sequence ID" value="CAH3039870.1"/>
    <property type="molecule type" value="Genomic_DNA"/>
</dbReference>
<dbReference type="Proteomes" id="UP001159428">
    <property type="component" value="Unassembled WGS sequence"/>
</dbReference>
<feature type="non-terminal residue" evidence="2">
    <location>
        <position position="1"/>
    </location>
</feature>
<proteinExistence type="predicted"/>
<feature type="transmembrane region" description="Helical" evidence="1">
    <location>
        <begin position="144"/>
        <end position="165"/>
    </location>
</feature>
<dbReference type="AlphaFoldDB" id="A0AAU9W0Y6"/>
<protein>
    <recommendedName>
        <fullName evidence="4">Fibronectin type-III domain-containing protein</fullName>
    </recommendedName>
</protein>
<reference evidence="2 3" key="1">
    <citation type="submission" date="2022-05" db="EMBL/GenBank/DDBJ databases">
        <authorList>
            <consortium name="Genoscope - CEA"/>
            <person name="William W."/>
        </authorList>
    </citation>
    <scope>NUCLEOTIDE SEQUENCE [LARGE SCALE GENOMIC DNA]</scope>
</reference>
<gene>
    <name evidence="2" type="ORF">PMEA_00025470</name>
</gene>
<evidence type="ECO:0000313" key="3">
    <source>
        <dbReference type="Proteomes" id="UP001159428"/>
    </source>
</evidence>
<keyword evidence="1" id="KW-1133">Transmembrane helix</keyword>
<keyword evidence="3" id="KW-1185">Reference proteome</keyword>
<name>A0AAU9W0Y6_9CNID</name>
<keyword evidence="1" id="KW-0472">Membrane</keyword>
<keyword evidence="1" id="KW-0812">Transmembrane</keyword>
<evidence type="ECO:0008006" key="4">
    <source>
        <dbReference type="Google" id="ProtNLM"/>
    </source>
</evidence>